<feature type="compositionally biased region" description="Low complexity" evidence="6">
    <location>
        <begin position="536"/>
        <end position="553"/>
    </location>
</feature>
<name>A0AAV9X7L3_9PEZI</name>
<feature type="region of interest" description="Disordered" evidence="6">
    <location>
        <begin position="390"/>
        <end position="445"/>
    </location>
</feature>
<dbReference type="GO" id="GO:0010468">
    <property type="term" value="P:regulation of gene expression"/>
    <property type="evidence" value="ECO:0007669"/>
    <property type="project" value="UniProtKB-ARBA"/>
</dbReference>
<protein>
    <recommendedName>
        <fullName evidence="9">Deacetylase complex subunit</fullName>
    </recommendedName>
</protein>
<dbReference type="SMART" id="SM01401">
    <property type="entry name" value="Sds3"/>
    <property type="match status" value="1"/>
</dbReference>
<keyword evidence="4" id="KW-0804">Transcription</keyword>
<feature type="region of interest" description="Disordered" evidence="6">
    <location>
        <begin position="223"/>
        <end position="264"/>
    </location>
</feature>
<evidence type="ECO:0000313" key="8">
    <source>
        <dbReference type="Proteomes" id="UP001365542"/>
    </source>
</evidence>
<dbReference type="Pfam" id="PF08598">
    <property type="entry name" value="Sds3"/>
    <property type="match status" value="1"/>
</dbReference>
<dbReference type="Proteomes" id="UP001365542">
    <property type="component" value="Unassembled WGS sequence"/>
</dbReference>
<feature type="compositionally biased region" description="Polar residues" evidence="6">
    <location>
        <begin position="514"/>
        <end position="525"/>
    </location>
</feature>
<sequence length="571" mass="61454">MASPSPLPSPHPHHMQIDSPPTHHHHAHNQLSQQGASNLSKRDKRRAAIANSLTELNTTFSLTKDERYRTQLSILNAEMRAIAETNCHPDTNGMLPDFGGEVEDAINDVLKNSGVLLPSTTEKAGRFYSHFIDTVNNSVERREVELVELNFQHTRRLKNLELHHTLSLHNAEAEYQHLVGNIRQRLINRLQQNRKKLISDKDNLDTTEPSFAYLHPAQYTNLQSERSPAGRSHLTDIYSSLDGAPTRKLRGRRGEDNNNDSKSGDLLTILQTLESSGVLPSNGGLHGSQSPGGLGKRKRGNNRKGRDNDDVLFNSFAEISRPSTPRSSEATTKSRSGVHASDFAKPLYTLDKLFSDKELAAANTAAQASTVKFYIERYYQQNSELDATGDAAQASAANGQNGADASANNDNATTGDEGTSAPTGPTTRNVTSAAAASQGHNMTPVIPTSFVTKSLTAPPPAPLRPEEAQSDLAEIRRLASGGAPSSLVNGSTTGRSGTPLGRSLSGLGGVAMSRSENLSTMSSRRSGLAKDDDDSGSTSGKKGSLGLGITSTGLERKTSGDGSERKKQRRN</sequence>
<accession>A0AAV9X7L3</accession>
<evidence type="ECO:0000256" key="4">
    <source>
        <dbReference type="ARBA" id="ARBA00023163"/>
    </source>
</evidence>
<dbReference type="InterPro" id="IPR013907">
    <property type="entry name" value="Sds3"/>
</dbReference>
<keyword evidence="3" id="KW-0805">Transcription regulation</keyword>
<evidence type="ECO:0000313" key="7">
    <source>
        <dbReference type="EMBL" id="KAK6537660.1"/>
    </source>
</evidence>
<gene>
    <name evidence="7" type="ORF">TWF694_011834</name>
</gene>
<keyword evidence="8" id="KW-1185">Reference proteome</keyword>
<keyword evidence="2" id="KW-0678">Repressor</keyword>
<evidence type="ECO:0000256" key="3">
    <source>
        <dbReference type="ARBA" id="ARBA00023015"/>
    </source>
</evidence>
<dbReference type="GO" id="GO:0005654">
    <property type="term" value="C:nucleoplasm"/>
    <property type="evidence" value="ECO:0007669"/>
    <property type="project" value="UniProtKB-ARBA"/>
</dbReference>
<organism evidence="7 8">
    <name type="scientific">Orbilia ellipsospora</name>
    <dbReference type="NCBI Taxonomy" id="2528407"/>
    <lineage>
        <taxon>Eukaryota</taxon>
        <taxon>Fungi</taxon>
        <taxon>Dikarya</taxon>
        <taxon>Ascomycota</taxon>
        <taxon>Pezizomycotina</taxon>
        <taxon>Orbiliomycetes</taxon>
        <taxon>Orbiliales</taxon>
        <taxon>Orbiliaceae</taxon>
        <taxon>Orbilia</taxon>
    </lineage>
</organism>
<feature type="compositionally biased region" description="Gly residues" evidence="6">
    <location>
        <begin position="284"/>
        <end position="294"/>
    </location>
</feature>
<feature type="compositionally biased region" description="Polar residues" evidence="6">
    <location>
        <begin position="420"/>
        <end position="441"/>
    </location>
</feature>
<reference evidence="7 8" key="1">
    <citation type="submission" date="2019-10" db="EMBL/GenBank/DDBJ databases">
        <authorList>
            <person name="Palmer J.M."/>
        </authorList>
    </citation>
    <scope>NUCLEOTIDE SEQUENCE [LARGE SCALE GENOMIC DNA]</scope>
    <source>
        <strain evidence="7 8">TWF694</strain>
    </source>
</reference>
<feature type="compositionally biased region" description="Pro residues" evidence="6">
    <location>
        <begin position="1"/>
        <end position="10"/>
    </location>
</feature>
<feature type="compositionally biased region" description="Polar residues" evidence="6">
    <location>
        <begin position="29"/>
        <end position="39"/>
    </location>
</feature>
<dbReference type="AlphaFoldDB" id="A0AAV9X7L3"/>
<evidence type="ECO:0000256" key="6">
    <source>
        <dbReference type="SAM" id="MobiDB-lite"/>
    </source>
</evidence>
<feature type="region of interest" description="Disordered" evidence="6">
    <location>
        <begin position="480"/>
        <end position="571"/>
    </location>
</feature>
<feature type="region of interest" description="Disordered" evidence="6">
    <location>
        <begin position="1"/>
        <end position="45"/>
    </location>
</feature>
<feature type="region of interest" description="Disordered" evidence="6">
    <location>
        <begin position="277"/>
        <end position="338"/>
    </location>
</feature>
<feature type="compositionally biased region" description="Low complexity" evidence="6">
    <location>
        <begin position="390"/>
        <end position="416"/>
    </location>
</feature>
<evidence type="ECO:0000256" key="1">
    <source>
        <dbReference type="ARBA" id="ARBA00004123"/>
    </source>
</evidence>
<evidence type="ECO:0000256" key="5">
    <source>
        <dbReference type="ARBA" id="ARBA00023242"/>
    </source>
</evidence>
<keyword evidence="5" id="KW-0539">Nucleus</keyword>
<dbReference type="EMBL" id="JAVHJO010000009">
    <property type="protein sequence ID" value="KAK6537660.1"/>
    <property type="molecule type" value="Genomic_DNA"/>
</dbReference>
<proteinExistence type="predicted"/>
<feature type="compositionally biased region" description="Polar residues" evidence="6">
    <location>
        <begin position="486"/>
        <end position="496"/>
    </location>
</feature>
<dbReference type="PANTHER" id="PTHR21964">
    <property type="entry name" value="BREAST CANCER METASTASIS-SUPPRESSOR 1"/>
    <property type="match status" value="1"/>
</dbReference>
<feature type="compositionally biased region" description="Basic and acidic residues" evidence="6">
    <location>
        <begin position="554"/>
        <end position="565"/>
    </location>
</feature>
<evidence type="ECO:0008006" key="9">
    <source>
        <dbReference type="Google" id="ProtNLM"/>
    </source>
</evidence>
<feature type="compositionally biased region" description="Polar residues" evidence="6">
    <location>
        <begin position="321"/>
        <end position="335"/>
    </location>
</feature>
<comment type="subcellular location">
    <subcellularLocation>
        <location evidence="1">Nucleus</location>
    </subcellularLocation>
</comment>
<comment type="caution">
    <text evidence="7">The sequence shown here is derived from an EMBL/GenBank/DDBJ whole genome shotgun (WGS) entry which is preliminary data.</text>
</comment>
<evidence type="ECO:0000256" key="2">
    <source>
        <dbReference type="ARBA" id="ARBA00022491"/>
    </source>
</evidence>